<feature type="compositionally biased region" description="Polar residues" evidence="1">
    <location>
        <begin position="379"/>
        <end position="411"/>
    </location>
</feature>
<dbReference type="OrthoDB" id="2160351at2759"/>
<evidence type="ECO:0000259" key="2">
    <source>
        <dbReference type="PROSITE" id="PS50160"/>
    </source>
</evidence>
<comment type="caution">
    <text evidence="3">The sequence shown here is derived from an EMBL/GenBank/DDBJ whole genome shotgun (WGS) entry which is preliminary data.</text>
</comment>
<feature type="compositionally biased region" description="Polar residues" evidence="1">
    <location>
        <begin position="304"/>
        <end position="318"/>
    </location>
</feature>
<evidence type="ECO:0000313" key="3">
    <source>
        <dbReference type="EMBL" id="KAJ5182464.1"/>
    </source>
</evidence>
<dbReference type="EMBL" id="JAPQKO010000001">
    <property type="protein sequence ID" value="KAJ5182464.1"/>
    <property type="molecule type" value="Genomic_DNA"/>
</dbReference>
<dbReference type="Proteomes" id="UP001146351">
    <property type="component" value="Unassembled WGS sequence"/>
</dbReference>
<proteinExistence type="predicted"/>
<dbReference type="PANTHER" id="PTHR45997">
    <property type="entry name" value="DNA LIGASE 4"/>
    <property type="match status" value="1"/>
</dbReference>
<name>A0A9W9IR34_9EURO</name>
<gene>
    <name evidence="3" type="ORF">N7492_000080</name>
</gene>
<dbReference type="AlphaFoldDB" id="A0A9W9IR34"/>
<evidence type="ECO:0000313" key="4">
    <source>
        <dbReference type="Proteomes" id="UP001146351"/>
    </source>
</evidence>
<dbReference type="GO" id="GO:0006297">
    <property type="term" value="P:nucleotide-excision repair, DNA gap filling"/>
    <property type="evidence" value="ECO:0007669"/>
    <property type="project" value="TreeGrafter"/>
</dbReference>
<dbReference type="InterPro" id="IPR012340">
    <property type="entry name" value="NA-bd_OB-fold"/>
</dbReference>
<feature type="domain" description="ATP-dependent DNA ligase family profile" evidence="2">
    <location>
        <begin position="1"/>
        <end position="116"/>
    </location>
</feature>
<feature type="region of interest" description="Disordered" evidence="1">
    <location>
        <begin position="263"/>
        <end position="417"/>
    </location>
</feature>
<accession>A0A9W9IR34</accession>
<organism evidence="3 4">
    <name type="scientific">Penicillium capsulatum</name>
    <dbReference type="NCBI Taxonomy" id="69766"/>
    <lineage>
        <taxon>Eukaryota</taxon>
        <taxon>Fungi</taxon>
        <taxon>Dikarya</taxon>
        <taxon>Ascomycota</taxon>
        <taxon>Pezizomycotina</taxon>
        <taxon>Eurotiomycetes</taxon>
        <taxon>Eurotiomycetidae</taxon>
        <taxon>Eurotiales</taxon>
        <taxon>Aspergillaceae</taxon>
        <taxon>Penicillium</taxon>
    </lineage>
</organism>
<dbReference type="InterPro" id="IPR012310">
    <property type="entry name" value="DNA_ligase_ATP-dep_cent"/>
</dbReference>
<reference evidence="3" key="2">
    <citation type="journal article" date="2023" name="IMA Fungus">
        <title>Comparative genomic study of the Penicillium genus elucidates a diverse pangenome and 15 lateral gene transfer events.</title>
        <authorList>
            <person name="Petersen C."/>
            <person name="Sorensen T."/>
            <person name="Nielsen M.R."/>
            <person name="Sondergaard T.E."/>
            <person name="Sorensen J.L."/>
            <person name="Fitzpatrick D.A."/>
            <person name="Frisvad J.C."/>
            <person name="Nielsen K.L."/>
        </authorList>
    </citation>
    <scope>NUCLEOTIDE SEQUENCE</scope>
    <source>
        <strain evidence="3">IBT 21917</strain>
    </source>
</reference>
<feature type="compositionally biased region" description="Acidic residues" evidence="1">
    <location>
        <begin position="288"/>
        <end position="303"/>
    </location>
</feature>
<feature type="compositionally biased region" description="Low complexity" evidence="1">
    <location>
        <begin position="269"/>
        <end position="280"/>
    </location>
</feature>
<protein>
    <recommendedName>
        <fullName evidence="2">ATP-dependent DNA ligase family profile domain-containing protein</fullName>
    </recommendedName>
</protein>
<dbReference type="Gene3D" id="2.40.50.140">
    <property type="entry name" value="Nucleic acid-binding proteins"/>
    <property type="match status" value="1"/>
</dbReference>
<keyword evidence="4" id="KW-1185">Reference proteome</keyword>
<dbReference type="PANTHER" id="PTHR45997:SF2">
    <property type="entry name" value="ATP DEPENDENT DNA LIGASE DOMAIN PROTEIN (AFU_ORTHOLOGUE AFUA_5G02430)"/>
    <property type="match status" value="1"/>
</dbReference>
<sequence>MVQPVPGSAAISEQEILDFNRYDSQNRLEASFAKAIAQRWEGYVLKASEEPYFPFYSAGVDTSFGRWIKLKKDYIPGLGDTVDLTLIGATYKAQEATALSCIKKLRWTHFLVGCLVNKDAVTQGEDIPRFRVIDVVNYHCMHRRFMQLLNQLGEFHASDPDDLSGFRVEYGNKNLPEASVLFKKPFVVEMMGSGFEKPSGARFFTLRFPRILKIHTDRGYEDAASYQELQILADEARSIPLEDLSQEREQWRKRLKVGNGLNQYIVQRSQSPSSQGSESGLETRSESEDSGEEQSSSIDDEVLEQQQPTAHGKSQSTVFVDETLMSPAAASPPDPIVLTENNNLSSRQDSSQKKASISQSHRNHVETVPPKRAKDVESVSPQPTSLIAVHRTQTQSRPASVASQTQSNASKSFDKVPDLRSPLTTIPVYMPSSAELSATEEEKPSSGLCEFLGAIGSAESRSYLRQSNPRAASQDKALGIVLVNPCERPLGHEIHRISTAISQLRDTSLTAPRGQVFFLDSLVLEQNIDPEELQYCLRDTWSDVGHQYYYACLCWGAGDAGSLHGESGDALHTEKHAIQGSSRAFVSFEPSEILALGEYTSAKPIVHASKMP</sequence>
<dbReference type="GO" id="GO:0032807">
    <property type="term" value="C:DNA ligase IV complex"/>
    <property type="evidence" value="ECO:0007669"/>
    <property type="project" value="TreeGrafter"/>
</dbReference>
<reference evidence="3" key="1">
    <citation type="submission" date="2022-11" db="EMBL/GenBank/DDBJ databases">
        <authorList>
            <person name="Petersen C."/>
        </authorList>
    </citation>
    <scope>NUCLEOTIDE SEQUENCE</scope>
    <source>
        <strain evidence="3">IBT 21917</strain>
    </source>
</reference>
<dbReference type="InterPro" id="IPR029710">
    <property type="entry name" value="LIG4"/>
</dbReference>
<dbReference type="GO" id="GO:0005524">
    <property type="term" value="F:ATP binding"/>
    <property type="evidence" value="ECO:0007669"/>
    <property type="project" value="InterPro"/>
</dbReference>
<feature type="compositionally biased region" description="Polar residues" evidence="1">
    <location>
        <begin position="339"/>
        <end position="360"/>
    </location>
</feature>
<dbReference type="GO" id="GO:0003677">
    <property type="term" value="F:DNA binding"/>
    <property type="evidence" value="ECO:0007669"/>
    <property type="project" value="InterPro"/>
</dbReference>
<dbReference type="GO" id="GO:0006303">
    <property type="term" value="P:double-strand break repair via nonhomologous end joining"/>
    <property type="evidence" value="ECO:0007669"/>
    <property type="project" value="TreeGrafter"/>
</dbReference>
<dbReference type="GO" id="GO:0003910">
    <property type="term" value="F:DNA ligase (ATP) activity"/>
    <property type="evidence" value="ECO:0007669"/>
    <property type="project" value="InterPro"/>
</dbReference>
<dbReference type="GO" id="GO:0006310">
    <property type="term" value="P:DNA recombination"/>
    <property type="evidence" value="ECO:0007669"/>
    <property type="project" value="InterPro"/>
</dbReference>
<evidence type="ECO:0000256" key="1">
    <source>
        <dbReference type="SAM" id="MobiDB-lite"/>
    </source>
</evidence>
<dbReference type="PROSITE" id="PS50160">
    <property type="entry name" value="DNA_LIGASE_A3"/>
    <property type="match status" value="1"/>
</dbReference>